<dbReference type="AlphaFoldDB" id="A0AAN8IHQ6"/>
<evidence type="ECO:0000313" key="9">
    <source>
        <dbReference type="Proteomes" id="UP001316803"/>
    </source>
</evidence>
<keyword evidence="9" id="KW-1185">Reference proteome</keyword>
<comment type="similarity">
    <text evidence="2 6">Belongs to the zinc-containing alcohol dehydrogenase family.</text>
</comment>
<dbReference type="Pfam" id="PF08240">
    <property type="entry name" value="ADH_N"/>
    <property type="match status" value="1"/>
</dbReference>
<dbReference type="Proteomes" id="UP001316803">
    <property type="component" value="Unassembled WGS sequence"/>
</dbReference>
<evidence type="ECO:0000256" key="4">
    <source>
        <dbReference type="ARBA" id="ARBA00022833"/>
    </source>
</evidence>
<dbReference type="SUPFAM" id="SSF50129">
    <property type="entry name" value="GroES-like"/>
    <property type="match status" value="1"/>
</dbReference>
<evidence type="ECO:0000256" key="6">
    <source>
        <dbReference type="RuleBase" id="RU361277"/>
    </source>
</evidence>
<dbReference type="SMART" id="SM00829">
    <property type="entry name" value="PKS_ER"/>
    <property type="match status" value="1"/>
</dbReference>
<dbReference type="InterPro" id="IPR036291">
    <property type="entry name" value="NAD(P)-bd_dom_sf"/>
</dbReference>
<dbReference type="InterPro" id="IPR002328">
    <property type="entry name" value="ADH_Zn_CS"/>
</dbReference>
<evidence type="ECO:0000256" key="2">
    <source>
        <dbReference type="ARBA" id="ARBA00008072"/>
    </source>
</evidence>
<dbReference type="PANTHER" id="PTHR42813:SF4">
    <property type="entry name" value="NADP-DEPENDENT ISOPROPANOL DEHYDROGENASE"/>
    <property type="match status" value="1"/>
</dbReference>
<dbReference type="CDD" id="cd08286">
    <property type="entry name" value="FDH_like_ADH2"/>
    <property type="match status" value="1"/>
</dbReference>
<dbReference type="EMBL" id="JAKLMC020000049">
    <property type="protein sequence ID" value="KAK5948307.1"/>
    <property type="molecule type" value="Genomic_DNA"/>
</dbReference>
<evidence type="ECO:0000256" key="3">
    <source>
        <dbReference type="ARBA" id="ARBA00022723"/>
    </source>
</evidence>
<evidence type="ECO:0000259" key="7">
    <source>
        <dbReference type="SMART" id="SM00829"/>
    </source>
</evidence>
<comment type="cofactor">
    <cofactor evidence="1 6">
        <name>Zn(2+)</name>
        <dbReference type="ChEBI" id="CHEBI:29105"/>
    </cofactor>
</comment>
<keyword evidence="5" id="KW-0560">Oxidoreductase</keyword>
<evidence type="ECO:0000256" key="5">
    <source>
        <dbReference type="ARBA" id="ARBA00023002"/>
    </source>
</evidence>
<dbReference type="InterPro" id="IPR013149">
    <property type="entry name" value="ADH-like_C"/>
</dbReference>
<protein>
    <recommendedName>
        <fullName evidence="7">Enoyl reductase (ER) domain-containing protein</fullName>
    </recommendedName>
</protein>
<organism evidence="8 9">
    <name type="scientific">Knufia fluminis</name>
    <dbReference type="NCBI Taxonomy" id="191047"/>
    <lineage>
        <taxon>Eukaryota</taxon>
        <taxon>Fungi</taxon>
        <taxon>Dikarya</taxon>
        <taxon>Ascomycota</taxon>
        <taxon>Pezizomycotina</taxon>
        <taxon>Eurotiomycetes</taxon>
        <taxon>Chaetothyriomycetidae</taxon>
        <taxon>Chaetothyriales</taxon>
        <taxon>Trichomeriaceae</taxon>
        <taxon>Knufia</taxon>
    </lineage>
</organism>
<proteinExistence type="inferred from homology"/>
<dbReference type="Gene3D" id="3.40.50.720">
    <property type="entry name" value="NAD(P)-binding Rossmann-like Domain"/>
    <property type="match status" value="1"/>
</dbReference>
<accession>A0AAN8IHQ6</accession>
<reference evidence="8 9" key="1">
    <citation type="submission" date="2022-12" db="EMBL/GenBank/DDBJ databases">
        <title>Genomic features and morphological characterization of a novel Knufia sp. strain isolated from spacecraft assembly facility.</title>
        <authorList>
            <person name="Teixeira M."/>
            <person name="Chander A.M."/>
            <person name="Stajich J.E."/>
            <person name="Venkateswaran K."/>
        </authorList>
    </citation>
    <scope>NUCLEOTIDE SEQUENCE [LARGE SCALE GENOMIC DNA]</scope>
    <source>
        <strain evidence="8 9">FJI-L2-BK-P2</strain>
    </source>
</reference>
<name>A0AAN8IHQ6_9EURO</name>
<dbReference type="Pfam" id="PF00107">
    <property type="entry name" value="ADH_zinc_N"/>
    <property type="match status" value="1"/>
</dbReference>
<dbReference type="InterPro" id="IPR013154">
    <property type="entry name" value="ADH-like_N"/>
</dbReference>
<keyword evidence="4 6" id="KW-0862">Zinc</keyword>
<keyword evidence="3 6" id="KW-0479">Metal-binding</keyword>
<dbReference type="SUPFAM" id="SSF51735">
    <property type="entry name" value="NAD(P)-binding Rossmann-fold domains"/>
    <property type="match status" value="1"/>
</dbReference>
<dbReference type="PANTHER" id="PTHR42813">
    <property type="entry name" value="ZINC-TYPE ALCOHOL DEHYDROGENASE-LIKE"/>
    <property type="match status" value="1"/>
</dbReference>
<dbReference type="GO" id="GO:0008270">
    <property type="term" value="F:zinc ion binding"/>
    <property type="evidence" value="ECO:0007669"/>
    <property type="project" value="InterPro"/>
</dbReference>
<comment type="caution">
    <text evidence="8">The sequence shown here is derived from an EMBL/GenBank/DDBJ whole genome shotgun (WGS) entry which is preliminary data.</text>
</comment>
<dbReference type="InterPro" id="IPR011032">
    <property type="entry name" value="GroES-like_sf"/>
</dbReference>
<feature type="domain" description="Enoyl reductase (ER)" evidence="7">
    <location>
        <begin position="7"/>
        <end position="344"/>
    </location>
</feature>
<evidence type="ECO:0000256" key="1">
    <source>
        <dbReference type="ARBA" id="ARBA00001947"/>
    </source>
</evidence>
<dbReference type="InterPro" id="IPR020843">
    <property type="entry name" value="ER"/>
</dbReference>
<dbReference type="Gene3D" id="3.90.180.10">
    <property type="entry name" value="Medium-chain alcohol dehydrogenases, catalytic domain"/>
    <property type="match status" value="1"/>
</dbReference>
<dbReference type="PROSITE" id="PS00059">
    <property type="entry name" value="ADH_ZINC"/>
    <property type="match status" value="1"/>
</dbReference>
<sequence length="348" mass="36628">MKALVYRGLNTIKLEDKPKPEIQDPTDAIVKIKYTTICGSDLHILAGHVPTCKEGTTIGHEGMGTIDSIGDGVKSFKVGDKALISAISACSTCSNCKRGMLSHCDKAGWILGHTIDGTQAEYVRIRLADSSLHKVPDGIDEKAIVMLSDIVPTGYEVGVLAGQVKPGSTVAVVGVGPVGLGATLTAKLLSPSLLIAIDKDPARLEAAKKMGATHAIDSSKEDPEKIVKELTGGLGCDCVIEAVGVPATFELCQNLIAFGGTIANIGVHGAPAKLALDKLWGYNIAITMGFVNTTSTETLTRMFQAGTLKLDDMITHEYNLQKEGEQAYATFGAAAKHKALKMIINTEA</sequence>
<gene>
    <name evidence="8" type="ORF">OHC33_010617</name>
</gene>
<dbReference type="GO" id="GO:0016491">
    <property type="term" value="F:oxidoreductase activity"/>
    <property type="evidence" value="ECO:0007669"/>
    <property type="project" value="UniProtKB-KW"/>
</dbReference>
<evidence type="ECO:0000313" key="8">
    <source>
        <dbReference type="EMBL" id="KAK5948307.1"/>
    </source>
</evidence>